<dbReference type="Proteomes" id="UP001060085">
    <property type="component" value="Linkage Group LG06"/>
</dbReference>
<comment type="caution">
    <text evidence="1">The sequence shown here is derived from an EMBL/GenBank/DDBJ whole genome shotgun (WGS) entry which is preliminary data.</text>
</comment>
<dbReference type="EMBL" id="CM044706">
    <property type="protein sequence ID" value="KAI5656219.1"/>
    <property type="molecule type" value="Genomic_DNA"/>
</dbReference>
<accession>A0ACC0A7R0</accession>
<reference evidence="2" key="1">
    <citation type="journal article" date="2023" name="Nat. Plants">
        <title>Single-cell RNA sequencing provides a high-resolution roadmap for understanding the multicellular compartmentation of specialized metabolism.</title>
        <authorList>
            <person name="Sun S."/>
            <person name="Shen X."/>
            <person name="Li Y."/>
            <person name="Li Y."/>
            <person name="Wang S."/>
            <person name="Li R."/>
            <person name="Zhang H."/>
            <person name="Shen G."/>
            <person name="Guo B."/>
            <person name="Wei J."/>
            <person name="Xu J."/>
            <person name="St-Pierre B."/>
            <person name="Chen S."/>
            <person name="Sun C."/>
        </authorList>
    </citation>
    <scope>NUCLEOTIDE SEQUENCE [LARGE SCALE GENOMIC DNA]</scope>
</reference>
<proteinExistence type="predicted"/>
<gene>
    <name evidence="1" type="ORF">M9H77_25012</name>
</gene>
<keyword evidence="2" id="KW-1185">Reference proteome</keyword>
<organism evidence="1 2">
    <name type="scientific">Catharanthus roseus</name>
    <name type="common">Madagascar periwinkle</name>
    <name type="synonym">Vinca rosea</name>
    <dbReference type="NCBI Taxonomy" id="4058"/>
    <lineage>
        <taxon>Eukaryota</taxon>
        <taxon>Viridiplantae</taxon>
        <taxon>Streptophyta</taxon>
        <taxon>Embryophyta</taxon>
        <taxon>Tracheophyta</taxon>
        <taxon>Spermatophyta</taxon>
        <taxon>Magnoliopsida</taxon>
        <taxon>eudicotyledons</taxon>
        <taxon>Gunneridae</taxon>
        <taxon>Pentapetalae</taxon>
        <taxon>asterids</taxon>
        <taxon>lamiids</taxon>
        <taxon>Gentianales</taxon>
        <taxon>Apocynaceae</taxon>
        <taxon>Rauvolfioideae</taxon>
        <taxon>Vinceae</taxon>
        <taxon>Catharanthinae</taxon>
        <taxon>Catharanthus</taxon>
    </lineage>
</organism>
<sequence>MMGSGEECSSWCVFDGVKKIPKEPEALMAEINSAISALEYGRATAFLQNASFTSKNKSSDGKSTLLYDPKKADEAYKEGMAAMAAGKHDEAIHSLNFALSKCPPDKTSAVAKLQSLISITSQQLPKSSN</sequence>
<evidence type="ECO:0000313" key="1">
    <source>
        <dbReference type="EMBL" id="KAI5656219.1"/>
    </source>
</evidence>
<protein>
    <submittedName>
        <fullName evidence="1">Uncharacterized protein</fullName>
    </submittedName>
</protein>
<evidence type="ECO:0000313" key="2">
    <source>
        <dbReference type="Proteomes" id="UP001060085"/>
    </source>
</evidence>
<name>A0ACC0A7R0_CATRO</name>